<accession>A0A9P4GTP4</accession>
<dbReference type="InterPro" id="IPR011009">
    <property type="entry name" value="Kinase-like_dom_sf"/>
</dbReference>
<organism evidence="1 2">
    <name type="scientific">Cucurbitaria berberidis CBS 394.84</name>
    <dbReference type="NCBI Taxonomy" id="1168544"/>
    <lineage>
        <taxon>Eukaryota</taxon>
        <taxon>Fungi</taxon>
        <taxon>Dikarya</taxon>
        <taxon>Ascomycota</taxon>
        <taxon>Pezizomycotina</taxon>
        <taxon>Dothideomycetes</taxon>
        <taxon>Pleosporomycetidae</taxon>
        <taxon>Pleosporales</taxon>
        <taxon>Pleosporineae</taxon>
        <taxon>Cucurbitariaceae</taxon>
        <taxon>Cucurbitaria</taxon>
    </lineage>
</organism>
<dbReference type="GeneID" id="63848827"/>
<dbReference type="Gene3D" id="1.10.510.10">
    <property type="entry name" value="Transferase(Phosphotransferase) domain 1"/>
    <property type="match status" value="1"/>
</dbReference>
<evidence type="ECO:0008006" key="3">
    <source>
        <dbReference type="Google" id="ProtNLM"/>
    </source>
</evidence>
<dbReference type="SUPFAM" id="SSF56112">
    <property type="entry name" value="Protein kinase-like (PK-like)"/>
    <property type="match status" value="1"/>
</dbReference>
<name>A0A9P4GTP4_9PLEO</name>
<dbReference type="EMBL" id="ML976614">
    <property type="protein sequence ID" value="KAF1851550.1"/>
    <property type="molecule type" value="Genomic_DNA"/>
</dbReference>
<dbReference type="RefSeq" id="XP_040794113.1">
    <property type="nucleotide sequence ID" value="XM_040931575.1"/>
</dbReference>
<evidence type="ECO:0000313" key="2">
    <source>
        <dbReference type="Proteomes" id="UP000800039"/>
    </source>
</evidence>
<protein>
    <recommendedName>
        <fullName evidence="3">Protein kinase domain-containing protein</fullName>
    </recommendedName>
</protein>
<comment type="caution">
    <text evidence="1">The sequence shown here is derived from an EMBL/GenBank/DDBJ whole genome shotgun (WGS) entry which is preliminary data.</text>
</comment>
<gene>
    <name evidence="1" type="ORF">K460DRAFT_351460</name>
</gene>
<sequence length="196" mass="23096">MSMADYEEELIHHPNSRVRTQRFIEQTQTAFNFCTSPAIEPNEDTVQEIAALRRSTDFRCQSAPQLLDFTETTVRPGMHEDCIVGGYLIFVLMTKTSGSRLPYDIFCKLSRAERDEFREAFRKALIEVWSCGIIPNDRALRNIVWDQQERKCYIVDFEDSHLIDVEKEQPPGFTEIEFRRWNIDEERILKYEVCSE</sequence>
<dbReference type="Proteomes" id="UP000800039">
    <property type="component" value="Unassembled WGS sequence"/>
</dbReference>
<reference evidence="1" key="1">
    <citation type="submission" date="2020-01" db="EMBL/GenBank/DDBJ databases">
        <authorList>
            <consortium name="DOE Joint Genome Institute"/>
            <person name="Haridas S."/>
            <person name="Albert R."/>
            <person name="Binder M."/>
            <person name="Bloem J."/>
            <person name="Labutti K."/>
            <person name="Salamov A."/>
            <person name="Andreopoulos B."/>
            <person name="Baker S.E."/>
            <person name="Barry K."/>
            <person name="Bills G."/>
            <person name="Bluhm B.H."/>
            <person name="Cannon C."/>
            <person name="Castanera R."/>
            <person name="Culley D.E."/>
            <person name="Daum C."/>
            <person name="Ezra D."/>
            <person name="Gonzalez J.B."/>
            <person name="Henrissat B."/>
            <person name="Kuo A."/>
            <person name="Liang C."/>
            <person name="Lipzen A."/>
            <person name="Lutzoni F."/>
            <person name="Magnuson J."/>
            <person name="Mondo S."/>
            <person name="Nolan M."/>
            <person name="Ohm R."/>
            <person name="Pangilinan J."/>
            <person name="Park H.-J."/>
            <person name="Ramirez L."/>
            <person name="Alfaro M."/>
            <person name="Sun H."/>
            <person name="Tritt A."/>
            <person name="Yoshinaga Y."/>
            <person name="Zwiers L.-H."/>
            <person name="Turgeon B.G."/>
            <person name="Goodwin S.B."/>
            <person name="Spatafora J.W."/>
            <person name="Crous P.W."/>
            <person name="Grigoriev I.V."/>
        </authorList>
    </citation>
    <scope>NUCLEOTIDE SEQUENCE</scope>
    <source>
        <strain evidence="1">CBS 394.84</strain>
    </source>
</reference>
<dbReference type="OrthoDB" id="5401170at2759"/>
<proteinExistence type="predicted"/>
<dbReference type="AlphaFoldDB" id="A0A9P4GTP4"/>
<evidence type="ECO:0000313" key="1">
    <source>
        <dbReference type="EMBL" id="KAF1851550.1"/>
    </source>
</evidence>
<keyword evidence="2" id="KW-1185">Reference proteome</keyword>